<dbReference type="SUPFAM" id="SSF56112">
    <property type="entry name" value="Protein kinase-like (PK-like)"/>
    <property type="match status" value="1"/>
</dbReference>
<evidence type="ECO:0000313" key="3">
    <source>
        <dbReference type="EMBL" id="ASO21272.1"/>
    </source>
</evidence>
<proteinExistence type="predicted"/>
<keyword evidence="4" id="KW-1185">Reference proteome</keyword>
<dbReference type="AlphaFoldDB" id="A0A221W5R2"/>
<dbReference type="Proteomes" id="UP000204221">
    <property type="component" value="Chromosome"/>
</dbReference>
<sequence>MSLDSERHASAEGERPAVDLDRLRSWVLADFAVDLTAIDSVAEGADSAAEVWQGLASDGACYAVKWSGGGSPAGLILAARLAHQGIAGVVGPIPTRAGRWWSDREGRRLSLVPWISHEAALGGMTRRQWIAYGELLARTHATEVTETLVEILRQEDHRTHEQYAAVARSVGRRLDAVAAAPAEPGADGARSRGASGAPNLAAEPARGPSADATADRLRGDPLVRSLATGWQAASTLIGVLLDQAESLAAELRTRPTRRVVCHGDPHLGNVLAAGDDEVFLLDWDDAVLAPRELDLLFVLGGVLPFAQVTPQEQTWFFEGYGPVEIDPVRLAYHRCTRALEDLAVPAAEVLDPRRLSVEERAEALDIALSVVSPTGLATLAYAGLRELGRIAEASPAPSS</sequence>
<evidence type="ECO:0000313" key="4">
    <source>
        <dbReference type="Proteomes" id="UP000204221"/>
    </source>
</evidence>
<organism evidence="3 4">
    <name type="scientific">Actinoalloteichus hoggarensis</name>
    <dbReference type="NCBI Taxonomy" id="1470176"/>
    <lineage>
        <taxon>Bacteria</taxon>
        <taxon>Bacillati</taxon>
        <taxon>Actinomycetota</taxon>
        <taxon>Actinomycetes</taxon>
        <taxon>Pseudonocardiales</taxon>
        <taxon>Pseudonocardiaceae</taxon>
        <taxon>Actinoalloteichus</taxon>
    </lineage>
</organism>
<feature type="domain" description="Aminoglycoside phosphotransferase" evidence="2">
    <location>
        <begin position="148"/>
        <end position="299"/>
    </location>
</feature>
<evidence type="ECO:0000259" key="2">
    <source>
        <dbReference type="Pfam" id="PF01636"/>
    </source>
</evidence>
<keyword evidence="3" id="KW-0808">Transferase</keyword>
<dbReference type="GO" id="GO:0016740">
    <property type="term" value="F:transferase activity"/>
    <property type="evidence" value="ECO:0007669"/>
    <property type="project" value="UniProtKB-KW"/>
</dbReference>
<dbReference type="RefSeq" id="WP_211290443.1">
    <property type="nucleotide sequence ID" value="NZ_CP022521.1"/>
</dbReference>
<feature type="region of interest" description="Disordered" evidence="1">
    <location>
        <begin position="181"/>
        <end position="214"/>
    </location>
</feature>
<accession>A0A221W5R2</accession>
<dbReference type="InterPro" id="IPR011009">
    <property type="entry name" value="Kinase-like_dom_sf"/>
</dbReference>
<dbReference type="KEGG" id="ahg:AHOG_18235"/>
<protein>
    <submittedName>
        <fullName evidence="3">Phosphotransferase enzyme family protein</fullName>
    </submittedName>
</protein>
<reference evidence="3 4" key="1">
    <citation type="submission" date="2017-07" db="EMBL/GenBank/DDBJ databases">
        <title>Complete genome sequence of Actinoalloteichus hoggarensis DSM 45943, type strain of Actinoalloteichus hoggarensis.</title>
        <authorList>
            <person name="Ruckert C."/>
            <person name="Nouioui I."/>
            <person name="Willmese J."/>
            <person name="van Wezel G."/>
            <person name="Klenk H.-P."/>
            <person name="Kalinowski J."/>
            <person name="Zotchev S.B."/>
        </authorList>
    </citation>
    <scope>NUCLEOTIDE SEQUENCE [LARGE SCALE GENOMIC DNA]</scope>
    <source>
        <strain evidence="3 4">DSM 45943</strain>
    </source>
</reference>
<dbReference type="InterPro" id="IPR002575">
    <property type="entry name" value="Aminoglycoside_PTrfase"/>
</dbReference>
<dbReference type="Gene3D" id="3.30.200.20">
    <property type="entry name" value="Phosphorylase Kinase, domain 1"/>
    <property type="match status" value="1"/>
</dbReference>
<feature type="compositionally biased region" description="Low complexity" evidence="1">
    <location>
        <begin position="181"/>
        <end position="197"/>
    </location>
</feature>
<dbReference type="Pfam" id="PF01636">
    <property type="entry name" value="APH"/>
    <property type="match status" value="1"/>
</dbReference>
<gene>
    <name evidence="3" type="ORF">AHOG_18235</name>
</gene>
<name>A0A221W5R2_9PSEU</name>
<evidence type="ECO:0000256" key="1">
    <source>
        <dbReference type="SAM" id="MobiDB-lite"/>
    </source>
</evidence>
<dbReference type="Gene3D" id="1.10.510.10">
    <property type="entry name" value="Transferase(Phosphotransferase) domain 1"/>
    <property type="match status" value="1"/>
</dbReference>
<dbReference type="EMBL" id="CP022521">
    <property type="protein sequence ID" value="ASO21272.1"/>
    <property type="molecule type" value="Genomic_DNA"/>
</dbReference>